<dbReference type="PIRSF" id="PIRSF005713">
    <property type="entry name" value="P2X_purinoceptor"/>
    <property type="match status" value="1"/>
</dbReference>
<keyword evidence="6 15" id="KW-1133">Transmembrane helix</keyword>
<evidence type="ECO:0000256" key="1">
    <source>
        <dbReference type="ARBA" id="ARBA00004651"/>
    </source>
</evidence>
<keyword evidence="9" id="KW-1015">Disulfide bond</keyword>
<keyword evidence="3 14" id="KW-0813">Transport</keyword>
<evidence type="ECO:0000256" key="2">
    <source>
        <dbReference type="ARBA" id="ARBA00009848"/>
    </source>
</evidence>
<keyword evidence="17" id="KW-1185">Reference proteome</keyword>
<keyword evidence="5 15" id="KW-0812">Transmembrane</keyword>
<evidence type="ECO:0000256" key="8">
    <source>
        <dbReference type="ARBA" id="ARBA00023136"/>
    </source>
</evidence>
<feature type="transmembrane region" description="Helical" evidence="15">
    <location>
        <begin position="31"/>
        <end position="50"/>
    </location>
</feature>
<dbReference type="PROSITE" id="PS01212">
    <property type="entry name" value="P2X_RECEPTOR"/>
    <property type="match status" value="1"/>
</dbReference>
<feature type="region of interest" description="Disordered" evidence="16">
    <location>
        <begin position="389"/>
        <end position="410"/>
    </location>
</feature>
<evidence type="ECO:0000256" key="4">
    <source>
        <dbReference type="ARBA" id="ARBA00022475"/>
    </source>
</evidence>
<dbReference type="RefSeq" id="XP_060060161.1">
    <property type="nucleotide sequence ID" value="XM_060204178.1"/>
</dbReference>
<comment type="similarity">
    <text evidence="2 14 15">Belongs to the P2X receptor family.</text>
</comment>
<comment type="function">
    <text evidence="15">Receptor for ATP that acts as a ligand-gated ion channel.</text>
</comment>
<dbReference type="InterPro" id="IPR001429">
    <property type="entry name" value="P2X_purnocptor"/>
</dbReference>
<keyword evidence="12 15" id="KW-0407">Ion channel</keyword>
<evidence type="ECO:0000256" key="13">
    <source>
        <dbReference type="ARBA" id="ARBA00036634"/>
    </source>
</evidence>
<protein>
    <recommendedName>
        <fullName evidence="14 15">P2X purinoceptor</fullName>
    </recommendedName>
    <alternativeName>
        <fullName evidence="14">P2X purinoceptor 2</fullName>
    </alternativeName>
</protein>
<evidence type="ECO:0000256" key="10">
    <source>
        <dbReference type="ARBA" id="ARBA00023180"/>
    </source>
</evidence>
<dbReference type="Gene3D" id="2.60.490.10">
    <property type="entry name" value="atp-gated p2x4 ion channel domain"/>
    <property type="match status" value="1"/>
</dbReference>
<dbReference type="Pfam" id="PF00864">
    <property type="entry name" value="P2X_receptor"/>
    <property type="match status" value="1"/>
</dbReference>
<dbReference type="InterPro" id="IPR003045">
    <property type="entry name" value="P2X2_purnocptor"/>
</dbReference>
<dbReference type="InterPro" id="IPR059116">
    <property type="entry name" value="P2X_receptor"/>
</dbReference>
<dbReference type="PRINTS" id="PR01307">
    <property type="entry name" value="P2XRECEPTOR"/>
</dbReference>
<evidence type="ECO:0000256" key="3">
    <source>
        <dbReference type="ARBA" id="ARBA00022448"/>
    </source>
</evidence>
<evidence type="ECO:0000256" key="15">
    <source>
        <dbReference type="RuleBase" id="RU000681"/>
    </source>
</evidence>
<dbReference type="NCBIfam" id="TIGR00863">
    <property type="entry name" value="P2X"/>
    <property type="match status" value="1"/>
</dbReference>
<comment type="function">
    <text evidence="14">ATP-gated nonselective transmembrane cation channel permeable to potassium, sodium and calcium. Activation by extracellular ATP induces a variety of cellular responses, such as excitatory postsynaptic responses in sensory neurons, neuromuscular junctions (NMJ) formation, hearing, perception of taste and peristalsis. In the inner ear, regulates sound transduction and auditory neurotransmission, outer hair cell electromotility, inner ear gap junctions, and K(+) recycling. Mediates synaptic transmission between neurons and from neurons to smooth muscle.</text>
</comment>
<keyword evidence="15" id="KW-0675">Receptor</keyword>
<evidence type="ECO:0000313" key="18">
    <source>
        <dbReference type="RefSeq" id="XP_060060161.1"/>
    </source>
</evidence>
<dbReference type="GeneID" id="103113452"/>
<keyword evidence="10" id="KW-0325">Glycoprotein</keyword>
<comment type="catalytic activity">
    <reaction evidence="13">
        <text>Ca(2+)(in) = Ca(2+)(out)</text>
        <dbReference type="Rhea" id="RHEA:29671"/>
        <dbReference type="ChEBI" id="CHEBI:29108"/>
    </reaction>
</comment>
<feature type="transmembrane region" description="Helical" evidence="15">
    <location>
        <begin position="340"/>
        <end position="362"/>
    </location>
</feature>
<evidence type="ECO:0000256" key="6">
    <source>
        <dbReference type="ARBA" id="ARBA00022989"/>
    </source>
</evidence>
<proteinExistence type="inferred from homology"/>
<evidence type="ECO:0000256" key="16">
    <source>
        <dbReference type="SAM" id="MobiDB-lite"/>
    </source>
</evidence>
<sequence>MGQAICKELWESLLDYKTEKYVVTHNRKVGLLYRLVQLSILMYLLVWVFLVKKGYQVTDTSMESSIITKVKGVAFTNTSEFGEQIWDVADYVIPPQGENIFFIVTNLVVTPNQRRATCAESDRIPQAWCYEDSDCPPGEPVLTGNGVRTGRCLRSKNMMGICEIYAWCPVETKSRPMKPLLGAAENFTVYIRNFIHFPRFNFSKSNVLNSRDRAFLKSCQFGPENLYCPIFQLGYIVNSTGSNFQELAAKGGVIGIQIMWDCDLDKAASKCHPQYNFRRLDDTFSGESISSGYNFRFARYYHDAAGVEFRTLLKVYGIRFVVMVNGKAGKFGIIPTGINVASGLALMGIASFFCDLILVNFIKKSDFYRNKKYEEVRLAESLQQDLATEAKDSAEQPETQDGNSDEKRNGCECSQLLLSNRSGDSKNVNVNVEQMQNLQPVEVQPEVLDGS</sequence>
<comment type="subcellular location">
    <subcellularLocation>
        <location evidence="1">Cell membrane</location>
        <topology evidence="1">Multi-pass membrane protein</topology>
    </subcellularLocation>
    <subcellularLocation>
        <location evidence="15">Membrane</location>
        <topology evidence="15">Multi-pass membrane protein</topology>
    </subcellularLocation>
</comment>
<dbReference type="PANTHER" id="PTHR10125:SF12">
    <property type="entry name" value="P2X PURINOCEPTOR 5"/>
    <property type="match status" value="1"/>
</dbReference>
<evidence type="ECO:0000256" key="7">
    <source>
        <dbReference type="ARBA" id="ARBA00023065"/>
    </source>
</evidence>
<organism evidence="17 18">
    <name type="scientific">Erinaceus europaeus</name>
    <name type="common">Western European hedgehog</name>
    <dbReference type="NCBI Taxonomy" id="9365"/>
    <lineage>
        <taxon>Eukaryota</taxon>
        <taxon>Metazoa</taxon>
        <taxon>Chordata</taxon>
        <taxon>Craniata</taxon>
        <taxon>Vertebrata</taxon>
        <taxon>Euteleostomi</taxon>
        <taxon>Mammalia</taxon>
        <taxon>Eutheria</taxon>
        <taxon>Laurasiatheria</taxon>
        <taxon>Eulipotyphla</taxon>
        <taxon>Erinaceidae</taxon>
        <taxon>Erinaceinae</taxon>
        <taxon>Erinaceus</taxon>
    </lineage>
</organism>
<keyword evidence="7 14" id="KW-0406">Ion transport</keyword>
<dbReference type="Gene3D" id="1.10.287.940">
    <property type="entry name" value="atp-gated p2x4 ion channel"/>
    <property type="match status" value="1"/>
</dbReference>
<dbReference type="InterPro" id="IPR053792">
    <property type="entry name" value="P2X_RECEPTOR_CS"/>
</dbReference>
<keyword evidence="8 14" id="KW-0472">Membrane</keyword>
<dbReference type="InterPro" id="IPR027309">
    <property type="entry name" value="P2X_extracellular_dom_sf"/>
</dbReference>
<evidence type="ECO:0000256" key="5">
    <source>
        <dbReference type="ARBA" id="ARBA00022692"/>
    </source>
</evidence>
<dbReference type="Proteomes" id="UP001652624">
    <property type="component" value="Chromosome 12"/>
</dbReference>
<reference evidence="18" key="1">
    <citation type="submission" date="2025-08" db="UniProtKB">
        <authorList>
            <consortium name="RefSeq"/>
        </authorList>
    </citation>
    <scope>IDENTIFICATION</scope>
</reference>
<comment type="subunit">
    <text evidence="14">Homotrimer and heterotrimer; functional P2XRs are organized as homomeric and heteromeric trimers. Homotrimer. Forms heterotrimer with P2RX1. Forms heterotrimer with P2RX6. Forms heterotrimer with P2RX3.</text>
</comment>
<keyword evidence="11 14" id="KW-1071">Ligand-gated ion channel</keyword>
<dbReference type="PRINTS" id="PR01309">
    <property type="entry name" value="P2X2RECEPTOR"/>
</dbReference>
<evidence type="ECO:0000256" key="12">
    <source>
        <dbReference type="ARBA" id="ARBA00023303"/>
    </source>
</evidence>
<evidence type="ECO:0000256" key="11">
    <source>
        <dbReference type="ARBA" id="ARBA00023286"/>
    </source>
</evidence>
<evidence type="ECO:0000256" key="9">
    <source>
        <dbReference type="ARBA" id="ARBA00023157"/>
    </source>
</evidence>
<dbReference type="PANTHER" id="PTHR10125">
    <property type="entry name" value="P2X PURINOCEPTOR"/>
    <property type="match status" value="1"/>
</dbReference>
<gene>
    <name evidence="18" type="primary">P2RX5</name>
</gene>
<evidence type="ECO:0000256" key="14">
    <source>
        <dbReference type="PIRNR" id="PIRNR005713"/>
    </source>
</evidence>
<accession>A0ABM3YGH1</accession>
<keyword evidence="4" id="KW-1003">Cell membrane</keyword>
<name>A0ABM3YGH1_ERIEU</name>
<evidence type="ECO:0000313" key="17">
    <source>
        <dbReference type="Proteomes" id="UP001652624"/>
    </source>
</evidence>